<dbReference type="EMBL" id="GGEC01078319">
    <property type="protein sequence ID" value="MBX58803.1"/>
    <property type="molecule type" value="Transcribed_RNA"/>
</dbReference>
<dbReference type="AlphaFoldDB" id="A0A2P2PVZ0"/>
<evidence type="ECO:0000313" key="1">
    <source>
        <dbReference type="EMBL" id="MBX58803.1"/>
    </source>
</evidence>
<sequence length="45" mass="5318">MCTWQGFEFFSAFQLMKGDFQKCWSRQGLRQPSWSSFQSLEAAHP</sequence>
<organism evidence="1">
    <name type="scientific">Rhizophora mucronata</name>
    <name type="common">Asiatic mangrove</name>
    <dbReference type="NCBI Taxonomy" id="61149"/>
    <lineage>
        <taxon>Eukaryota</taxon>
        <taxon>Viridiplantae</taxon>
        <taxon>Streptophyta</taxon>
        <taxon>Embryophyta</taxon>
        <taxon>Tracheophyta</taxon>
        <taxon>Spermatophyta</taxon>
        <taxon>Magnoliopsida</taxon>
        <taxon>eudicotyledons</taxon>
        <taxon>Gunneridae</taxon>
        <taxon>Pentapetalae</taxon>
        <taxon>rosids</taxon>
        <taxon>fabids</taxon>
        <taxon>Malpighiales</taxon>
        <taxon>Rhizophoraceae</taxon>
        <taxon>Rhizophora</taxon>
    </lineage>
</organism>
<accession>A0A2P2PVZ0</accession>
<name>A0A2P2PVZ0_RHIMU</name>
<reference evidence="1" key="1">
    <citation type="submission" date="2018-02" db="EMBL/GenBank/DDBJ databases">
        <title>Rhizophora mucronata_Transcriptome.</title>
        <authorList>
            <person name="Meera S.P."/>
            <person name="Sreeshan A."/>
            <person name="Augustine A."/>
        </authorList>
    </citation>
    <scope>NUCLEOTIDE SEQUENCE</scope>
    <source>
        <tissue evidence="1">Leaf</tissue>
    </source>
</reference>
<proteinExistence type="predicted"/>
<protein>
    <submittedName>
        <fullName evidence="1">Uncharacterized protein</fullName>
    </submittedName>
</protein>